<evidence type="ECO:0000313" key="1">
    <source>
        <dbReference type="EMBL" id="KKL27646.1"/>
    </source>
</evidence>
<protein>
    <submittedName>
        <fullName evidence="1">Uncharacterized protein</fullName>
    </submittedName>
</protein>
<comment type="caution">
    <text evidence="1">The sequence shown here is derived from an EMBL/GenBank/DDBJ whole genome shotgun (WGS) entry which is preliminary data.</text>
</comment>
<dbReference type="EMBL" id="LAZR01035386">
    <property type="protein sequence ID" value="KKL27646.1"/>
    <property type="molecule type" value="Genomic_DNA"/>
</dbReference>
<gene>
    <name evidence="1" type="ORF">LCGC14_2383060</name>
</gene>
<reference evidence="1" key="1">
    <citation type="journal article" date="2015" name="Nature">
        <title>Complex archaea that bridge the gap between prokaryotes and eukaryotes.</title>
        <authorList>
            <person name="Spang A."/>
            <person name="Saw J.H."/>
            <person name="Jorgensen S.L."/>
            <person name="Zaremba-Niedzwiedzka K."/>
            <person name="Martijn J."/>
            <person name="Lind A.E."/>
            <person name="van Eijk R."/>
            <person name="Schleper C."/>
            <person name="Guy L."/>
            <person name="Ettema T.J."/>
        </authorList>
    </citation>
    <scope>NUCLEOTIDE SEQUENCE</scope>
</reference>
<sequence length="113" mass="12943">MKNTVVLEVKGKKLTFWPFEQNAGNTTVNLSWWPKALTAKLSKPGIYGVERVDKRGRNVVTAEIRGCAPGIAYHPAKWEQDATCMICQRLLKHWGITIPEYVTRTFHFKVTRL</sequence>
<dbReference type="AlphaFoldDB" id="A0A0F9ECP8"/>
<name>A0A0F9ECP8_9ZZZZ</name>
<organism evidence="1">
    <name type="scientific">marine sediment metagenome</name>
    <dbReference type="NCBI Taxonomy" id="412755"/>
    <lineage>
        <taxon>unclassified sequences</taxon>
        <taxon>metagenomes</taxon>
        <taxon>ecological metagenomes</taxon>
    </lineage>
</organism>
<accession>A0A0F9ECP8</accession>
<proteinExistence type="predicted"/>